<gene>
    <name evidence="2" type="ORF">DIURU_001813</name>
</gene>
<comment type="caution">
    <text evidence="2">The sequence shown here is derived from an EMBL/GenBank/DDBJ whole genome shotgun (WGS) entry which is preliminary data.</text>
</comment>
<evidence type="ECO:0000256" key="1">
    <source>
        <dbReference type="SAM" id="MobiDB-lite"/>
    </source>
</evidence>
<feature type="region of interest" description="Disordered" evidence="1">
    <location>
        <begin position="145"/>
        <end position="166"/>
    </location>
</feature>
<dbReference type="Proteomes" id="UP000449547">
    <property type="component" value="Unassembled WGS sequence"/>
</dbReference>
<proteinExistence type="predicted"/>
<evidence type="ECO:0008006" key="4">
    <source>
        <dbReference type="Google" id="ProtNLM"/>
    </source>
</evidence>
<evidence type="ECO:0000313" key="2">
    <source>
        <dbReference type="EMBL" id="KAA8904737.1"/>
    </source>
</evidence>
<keyword evidence="3" id="KW-1185">Reference proteome</keyword>
<protein>
    <recommendedName>
        <fullName evidence="4">BED-type domain-containing protein</fullName>
    </recommendedName>
</protein>
<name>A0A642USY9_DIURU</name>
<dbReference type="GeneID" id="54780466"/>
<dbReference type="RefSeq" id="XP_034013347.1">
    <property type="nucleotide sequence ID" value="XM_034154398.1"/>
</dbReference>
<sequence>MEQPGIKQEGEAPAWTSYWFVQDENDENLAACDWCLGKVAKADMEAHLINHELDKTTINYVRNPPIDGYGRRFTIFGELIEEADDVGPRSTVDPRAQQNWVYYWFSQVNPNNTNSSCDLCHKVVDEVDMEAHLQRHRVTINAKNYTKKPPVDGHGRRYTDYGLPIE</sequence>
<feature type="compositionally biased region" description="Basic and acidic residues" evidence="1">
    <location>
        <begin position="149"/>
        <end position="159"/>
    </location>
</feature>
<dbReference type="VEuPathDB" id="FungiDB:DIURU_001813"/>
<organism evidence="2 3">
    <name type="scientific">Diutina rugosa</name>
    <name type="common">Yeast</name>
    <name type="synonym">Candida rugosa</name>
    <dbReference type="NCBI Taxonomy" id="5481"/>
    <lineage>
        <taxon>Eukaryota</taxon>
        <taxon>Fungi</taxon>
        <taxon>Dikarya</taxon>
        <taxon>Ascomycota</taxon>
        <taxon>Saccharomycotina</taxon>
        <taxon>Pichiomycetes</taxon>
        <taxon>Debaryomycetaceae</taxon>
        <taxon>Diutina</taxon>
    </lineage>
</organism>
<dbReference type="EMBL" id="SWFT01000053">
    <property type="protein sequence ID" value="KAA8904737.1"/>
    <property type="molecule type" value="Genomic_DNA"/>
</dbReference>
<evidence type="ECO:0000313" key="3">
    <source>
        <dbReference type="Proteomes" id="UP000449547"/>
    </source>
</evidence>
<dbReference type="AlphaFoldDB" id="A0A642USY9"/>
<accession>A0A642USY9</accession>
<reference evidence="2 3" key="1">
    <citation type="submission" date="2019-07" db="EMBL/GenBank/DDBJ databases">
        <title>Genome assembly of two rare yeast pathogens: Diutina rugosa and Trichomonascus ciferrii.</title>
        <authorList>
            <person name="Mixao V."/>
            <person name="Saus E."/>
            <person name="Hansen A."/>
            <person name="Lass-Flor C."/>
            <person name="Gabaldon T."/>
        </authorList>
    </citation>
    <scope>NUCLEOTIDE SEQUENCE [LARGE SCALE GENOMIC DNA]</scope>
    <source>
        <strain evidence="2 3">CBS 613</strain>
    </source>
</reference>